<protein>
    <recommendedName>
        <fullName evidence="3">Transposase</fullName>
    </recommendedName>
</protein>
<dbReference type="EMBL" id="AP026073">
    <property type="protein sequence ID" value="BDM70135.1"/>
    <property type="molecule type" value="Genomic_DNA"/>
</dbReference>
<dbReference type="Proteomes" id="UP001059597">
    <property type="component" value="Chromosome"/>
</dbReference>
<evidence type="ECO:0000313" key="2">
    <source>
        <dbReference type="Proteomes" id="UP001059597"/>
    </source>
</evidence>
<evidence type="ECO:0000313" key="1">
    <source>
        <dbReference type="EMBL" id="BDM70135.1"/>
    </source>
</evidence>
<evidence type="ECO:0008006" key="3">
    <source>
        <dbReference type="Google" id="ProtNLM"/>
    </source>
</evidence>
<keyword evidence="2" id="KW-1185">Reference proteome</keyword>
<sequence length="112" mass="12376">MAVVGKGGYQKLREIRASHLSVRPVRLEGAHRRSTRRVATAGQPKPAADRILPRVRLCRLPKRDREVLCRLAEFAPMIRCGAEITCTTPATCSSHVALVAPASDHTEPQEDR</sequence>
<name>A0ABM7ZUV0_STRNI</name>
<organism evidence="1 2">
    <name type="scientific">Streptomyces nigrescens</name>
    <dbReference type="NCBI Taxonomy" id="1920"/>
    <lineage>
        <taxon>Bacteria</taxon>
        <taxon>Bacillati</taxon>
        <taxon>Actinomycetota</taxon>
        <taxon>Actinomycetes</taxon>
        <taxon>Kitasatosporales</taxon>
        <taxon>Streptomycetaceae</taxon>
        <taxon>Streptomyces</taxon>
    </lineage>
</organism>
<accession>A0ABM7ZUV0</accession>
<reference evidence="1" key="1">
    <citation type="submission" date="2022-06" db="EMBL/GenBank/DDBJ databases">
        <title>Complete genome sequence of Streptomyces nigrescens HEK616.</title>
        <authorList>
            <person name="Asamizu S."/>
            <person name="Onaka H."/>
        </authorList>
    </citation>
    <scope>NUCLEOTIDE SEQUENCE</scope>
    <source>
        <strain evidence="1">HEK616</strain>
    </source>
</reference>
<proteinExistence type="predicted"/>
<gene>
    <name evidence="1" type="ORF">HEK616_36220</name>
</gene>